<organism evidence="1 2">
    <name type="scientific">Lentinus tigrinus ALCF2SS1-6</name>
    <dbReference type="NCBI Taxonomy" id="1328759"/>
    <lineage>
        <taxon>Eukaryota</taxon>
        <taxon>Fungi</taxon>
        <taxon>Dikarya</taxon>
        <taxon>Basidiomycota</taxon>
        <taxon>Agaricomycotina</taxon>
        <taxon>Agaricomycetes</taxon>
        <taxon>Polyporales</taxon>
        <taxon>Polyporaceae</taxon>
        <taxon>Lentinus</taxon>
    </lineage>
</organism>
<dbReference type="AlphaFoldDB" id="A0A5C2SL12"/>
<dbReference type="EMBL" id="ML122254">
    <property type="protein sequence ID" value="RPD64330.1"/>
    <property type="molecule type" value="Genomic_DNA"/>
</dbReference>
<sequence length="179" mass="19867">MSPSRHSGTYRPQLYLARRGQLSLPSLLRLFWPPRTCLASYLHSSFSAQLLTRPEIDRTTFVSRHARNTTHVFTLFATADPLYPFPPLRLGIAGFGFRLAQLHLVRSSPPSSLPSPNPCTHLFASLDVHLSNSLLRKSSGIVEKLRQGTVGVHDSPPPVLRPARLHILAGTPWSPADCF</sequence>
<proteinExistence type="predicted"/>
<gene>
    <name evidence="1" type="ORF">L227DRAFT_325328</name>
</gene>
<evidence type="ECO:0000313" key="1">
    <source>
        <dbReference type="EMBL" id="RPD64330.1"/>
    </source>
</evidence>
<dbReference type="Proteomes" id="UP000313359">
    <property type="component" value="Unassembled WGS sequence"/>
</dbReference>
<evidence type="ECO:0000313" key="2">
    <source>
        <dbReference type="Proteomes" id="UP000313359"/>
    </source>
</evidence>
<protein>
    <submittedName>
        <fullName evidence="1">Uncharacterized protein</fullName>
    </submittedName>
</protein>
<name>A0A5C2SL12_9APHY</name>
<accession>A0A5C2SL12</accession>
<keyword evidence="2" id="KW-1185">Reference proteome</keyword>
<reference evidence="1" key="1">
    <citation type="journal article" date="2018" name="Genome Biol. Evol.">
        <title>Genomics and development of Lentinus tigrinus, a white-rot wood-decaying mushroom with dimorphic fruiting bodies.</title>
        <authorList>
            <person name="Wu B."/>
            <person name="Xu Z."/>
            <person name="Knudson A."/>
            <person name="Carlson A."/>
            <person name="Chen N."/>
            <person name="Kovaka S."/>
            <person name="LaButti K."/>
            <person name="Lipzen A."/>
            <person name="Pennachio C."/>
            <person name="Riley R."/>
            <person name="Schakwitz W."/>
            <person name="Umezawa K."/>
            <person name="Ohm R.A."/>
            <person name="Grigoriev I.V."/>
            <person name="Nagy L.G."/>
            <person name="Gibbons J."/>
            <person name="Hibbett D."/>
        </authorList>
    </citation>
    <scope>NUCLEOTIDE SEQUENCE [LARGE SCALE GENOMIC DNA]</scope>
    <source>
        <strain evidence="1">ALCF2SS1-6</strain>
    </source>
</reference>